<feature type="compositionally biased region" description="Polar residues" evidence="1">
    <location>
        <begin position="21"/>
        <end position="34"/>
    </location>
</feature>
<dbReference type="Proteomes" id="UP000031575">
    <property type="component" value="Unassembled WGS sequence"/>
</dbReference>
<feature type="domain" description="Putative zinc-finger" evidence="2">
    <location>
        <begin position="1113"/>
        <end position="1133"/>
    </location>
</feature>
<feature type="region of interest" description="Disordered" evidence="1">
    <location>
        <begin position="870"/>
        <end position="1032"/>
    </location>
</feature>
<dbReference type="EMBL" id="AWTV01000007">
    <property type="protein sequence ID" value="KIH91292.1"/>
    <property type="molecule type" value="Genomic_DNA"/>
</dbReference>
<evidence type="ECO:0000313" key="3">
    <source>
        <dbReference type="EMBL" id="KIH91292.1"/>
    </source>
</evidence>
<evidence type="ECO:0000256" key="1">
    <source>
        <dbReference type="SAM" id="MobiDB-lite"/>
    </source>
</evidence>
<dbReference type="VEuPathDB" id="FungiDB:SPBR_01232"/>
<protein>
    <recommendedName>
        <fullName evidence="2">Putative zinc-finger domain-containing protein</fullName>
    </recommendedName>
</protein>
<feature type="compositionally biased region" description="Low complexity" evidence="1">
    <location>
        <begin position="449"/>
        <end position="459"/>
    </location>
</feature>
<feature type="compositionally biased region" description="Low complexity" evidence="1">
    <location>
        <begin position="974"/>
        <end position="997"/>
    </location>
</feature>
<dbReference type="OrthoDB" id="1922977at2759"/>
<feature type="compositionally biased region" description="Polar residues" evidence="1">
    <location>
        <begin position="898"/>
        <end position="911"/>
    </location>
</feature>
<accession>A0A0C2J2I1</accession>
<feature type="compositionally biased region" description="Polar residues" evidence="1">
    <location>
        <begin position="335"/>
        <end position="347"/>
    </location>
</feature>
<feature type="compositionally biased region" description="Acidic residues" evidence="1">
    <location>
        <begin position="197"/>
        <end position="215"/>
    </location>
</feature>
<sequence length="1210" mass="129292">MAGYPYGHGQWPPQAPPPPFSQGSHPVAFQQQYPQYDYRPSSNPPPAMYNGNPYQVPPPIPSPGAVNQQQPQQSYYGAVQSAQAAFDQNTQVSGLGISVALPEERSPNAVGGDLSWSEAFPTSQPTPSAHPPYNPGLAQVHTQQHSYHQQRPPQPLPPQQMPPQHAYSPAGYAPPPAASTTGLAYNPEATVTTRESEPEEGELSEDMEDRYEPEETSGSTGNGGARTSRSAVSQEAHEESFAQVALGHAAADLPSRDASVIDTQEDAFYDDDDDNEPGEIKSSGNGDESDADDEDMGYSDSEPKSVGATDQERAATYSPRLSPGEVEDSDHADTARQSLQKDSSGSAGPTVGAAIVTSDGTAVGNETASGVTTKVEKDAAIAVKQAMPSSNLIFTTMDDAKKEAQRAILRLIPYGVNYQTYIDEGFDSKLIQSLFSELGLKAVPAAVSASPRSTSPSQSIEPVASQPEPGGDKTAPKEERKDRIARLLALQASKPTPAPVPKPPVAAAAAKPDKPKSQKEIMLQQKLEALRQAQEKRAAAATKAAAEATALANTVSGQQGDVAAAIVGKIADKTAAISATLPSSPATGSRQRPMAADFGGFASSAVHSLPTRPPAPVRQESSMIIEVSDDSDEDVAMELDSQADDSYSRPGQYNEQRSGGATLYREQQYNDNVGKNGISRKSPADHSYSSPRGYAGRAPPMMPAPPTAPASMIARAKDDEYTRKMRQIEEMKRKIAEAEARKSQMSPAGSLTPQTGGNRTPSEGGSSGNRNNDSPYPVLRPAPQPLRRITSSGELWKDDSTGSPLAPMEEAPIRVAKRTGGPSPSSSQESHREKRVRVASLQLPRVEASLQEKMFKLRLLQERVAALQAEIDEGVAEKRRLTEDAEDLGSEQEEASTENEASVQPHQSQPPTDEPINDAGRMTDVDLASQQLDGLGQQEEEKEGEIKAGDAPSHGTPSDAESSVGLSVARAEAENSQSNAASESDPVQMSDSANASDADGDTEMLDNASDGEGEPDEDDEIKDGGVSTSDSAIDGGVAAVAELFHEESQQQHSNVVVTPARVAAKPPTATFAPYESPLQYFESYRFHPQYKTQVPGGFRSLTYSGKIQDDIALCPNEFLGDSCSDPSCSFQHIASIVPKDDQILVELGRSDDYTGDQKARFVDGLKNLLKKFRDDHERDFDKIAEGIIDFRRRFLGDDSRVLAHLEGITV</sequence>
<feature type="region of interest" description="Disordered" evidence="1">
    <location>
        <begin position="1"/>
        <end position="78"/>
    </location>
</feature>
<gene>
    <name evidence="3" type="ORF">SPBR_01232</name>
</gene>
<evidence type="ECO:0000313" key="4">
    <source>
        <dbReference type="Proteomes" id="UP000031575"/>
    </source>
</evidence>
<feature type="compositionally biased region" description="Acidic residues" evidence="1">
    <location>
        <begin position="263"/>
        <end position="277"/>
    </location>
</feature>
<feature type="compositionally biased region" description="Polar residues" evidence="1">
    <location>
        <begin position="955"/>
        <end position="965"/>
    </location>
</feature>
<proteinExistence type="predicted"/>
<feature type="compositionally biased region" description="Acidic residues" evidence="1">
    <location>
        <begin position="627"/>
        <end position="643"/>
    </location>
</feature>
<name>A0A0C2J2I1_9PEZI</name>
<feature type="compositionally biased region" description="Acidic residues" evidence="1">
    <location>
        <begin position="287"/>
        <end position="297"/>
    </location>
</feature>
<feature type="compositionally biased region" description="Low complexity" evidence="1">
    <location>
        <begin position="162"/>
        <end position="171"/>
    </location>
</feature>
<dbReference type="Pfam" id="PF10650">
    <property type="entry name" value="zf-C3H1"/>
    <property type="match status" value="1"/>
</dbReference>
<feature type="region of interest" description="Disordered" evidence="1">
    <location>
        <begin position="104"/>
        <end position="353"/>
    </location>
</feature>
<feature type="region of interest" description="Disordered" evidence="1">
    <location>
        <begin position="604"/>
        <end position="840"/>
    </location>
</feature>
<dbReference type="GeneID" id="63674464"/>
<reference evidence="3 4" key="1">
    <citation type="journal article" date="2014" name="BMC Genomics">
        <title>Comparative genomics of the major fungal agents of human and animal Sporotrichosis: Sporothrix schenckii and Sporothrix brasiliensis.</title>
        <authorList>
            <person name="Teixeira M.M."/>
            <person name="de Almeida L.G."/>
            <person name="Kubitschek-Barreira P."/>
            <person name="Alves F.L."/>
            <person name="Kioshima E.S."/>
            <person name="Abadio A.K."/>
            <person name="Fernandes L."/>
            <person name="Derengowski L.S."/>
            <person name="Ferreira K.S."/>
            <person name="Souza R.C."/>
            <person name="Ruiz J.C."/>
            <person name="de Andrade N.C."/>
            <person name="Paes H.C."/>
            <person name="Nicola A.M."/>
            <person name="Albuquerque P."/>
            <person name="Gerber A.L."/>
            <person name="Martins V.P."/>
            <person name="Peconick L.D."/>
            <person name="Neto A.V."/>
            <person name="Chaucanez C.B."/>
            <person name="Silva P.A."/>
            <person name="Cunha O.L."/>
            <person name="de Oliveira F.F."/>
            <person name="dos Santos T.C."/>
            <person name="Barros A.L."/>
            <person name="Soares M.A."/>
            <person name="de Oliveira L.M."/>
            <person name="Marini M.M."/>
            <person name="Villalobos-Duno H."/>
            <person name="Cunha M.M."/>
            <person name="de Hoog S."/>
            <person name="da Silveira J.F."/>
            <person name="Henrissat B."/>
            <person name="Nino-Vega G.A."/>
            <person name="Cisalpino P.S."/>
            <person name="Mora-Montes H.M."/>
            <person name="Almeida S.R."/>
            <person name="Stajich J.E."/>
            <person name="Lopes-Bezerra L.M."/>
            <person name="Vasconcelos A.T."/>
            <person name="Felipe M.S."/>
        </authorList>
    </citation>
    <scope>NUCLEOTIDE SEQUENCE [LARGE SCALE GENOMIC DNA]</scope>
    <source>
        <strain evidence="3 4">5110</strain>
    </source>
</reference>
<comment type="caution">
    <text evidence="3">The sequence shown here is derived from an EMBL/GenBank/DDBJ whole genome shotgun (WGS) entry which is preliminary data.</text>
</comment>
<feature type="compositionally biased region" description="Polar residues" evidence="1">
    <location>
        <begin position="649"/>
        <end position="673"/>
    </location>
</feature>
<feature type="region of interest" description="Disordered" evidence="1">
    <location>
        <begin position="449"/>
        <end position="519"/>
    </location>
</feature>
<keyword evidence="4" id="KW-1185">Reference proteome</keyword>
<dbReference type="AlphaFoldDB" id="A0A0C2J2I1"/>
<feature type="compositionally biased region" description="Polar residues" evidence="1">
    <location>
        <begin position="743"/>
        <end position="774"/>
    </location>
</feature>
<feature type="compositionally biased region" description="Basic and acidic residues" evidence="1">
    <location>
        <begin position="715"/>
        <end position="742"/>
    </location>
</feature>
<dbReference type="HOGENOM" id="CLU_006646_0_0_1"/>
<organism evidence="3 4">
    <name type="scientific">Sporothrix brasiliensis 5110</name>
    <dbReference type="NCBI Taxonomy" id="1398154"/>
    <lineage>
        <taxon>Eukaryota</taxon>
        <taxon>Fungi</taxon>
        <taxon>Dikarya</taxon>
        <taxon>Ascomycota</taxon>
        <taxon>Pezizomycotina</taxon>
        <taxon>Sordariomycetes</taxon>
        <taxon>Sordariomycetidae</taxon>
        <taxon>Ophiostomatales</taxon>
        <taxon>Ophiostomataceae</taxon>
        <taxon>Sporothrix</taxon>
    </lineage>
</organism>
<feature type="compositionally biased region" description="Basic and acidic residues" evidence="1">
    <location>
        <begin position="470"/>
        <end position="485"/>
    </location>
</feature>
<feature type="compositionally biased region" description="Acidic residues" evidence="1">
    <location>
        <begin position="884"/>
        <end position="897"/>
    </location>
</feature>
<dbReference type="RefSeq" id="XP_040619302.1">
    <property type="nucleotide sequence ID" value="XM_040759543.1"/>
</dbReference>
<dbReference type="InterPro" id="IPR019607">
    <property type="entry name" value="Putative_zinc-finger_domain"/>
</dbReference>
<feature type="compositionally biased region" description="Polar residues" evidence="1">
    <location>
        <begin position="65"/>
        <end position="78"/>
    </location>
</feature>
<evidence type="ECO:0000259" key="2">
    <source>
        <dbReference type="Pfam" id="PF10650"/>
    </source>
</evidence>
<feature type="compositionally biased region" description="Acidic residues" evidence="1">
    <location>
        <begin position="998"/>
        <end position="1021"/>
    </location>
</feature>
<feature type="compositionally biased region" description="Pro residues" evidence="1">
    <location>
        <begin position="152"/>
        <end position="161"/>
    </location>
</feature>